<reference evidence="2" key="1">
    <citation type="submission" date="2023-06" db="EMBL/GenBank/DDBJ databases">
        <title>Genome-scale phylogeny and comparative genomics of the fungal order Sordariales.</title>
        <authorList>
            <consortium name="Lawrence Berkeley National Laboratory"/>
            <person name="Hensen N."/>
            <person name="Bonometti L."/>
            <person name="Westerberg I."/>
            <person name="Brannstrom I.O."/>
            <person name="Guillou S."/>
            <person name="Cros-Aarteil S."/>
            <person name="Calhoun S."/>
            <person name="Haridas S."/>
            <person name="Kuo A."/>
            <person name="Mondo S."/>
            <person name="Pangilinan J."/>
            <person name="Riley R."/>
            <person name="Labutti K."/>
            <person name="Andreopoulos B."/>
            <person name="Lipzen A."/>
            <person name="Chen C."/>
            <person name="Yanf M."/>
            <person name="Daum C."/>
            <person name="Ng V."/>
            <person name="Clum A."/>
            <person name="Steindorff A."/>
            <person name="Ohm R."/>
            <person name="Martin F."/>
            <person name="Silar P."/>
            <person name="Natvig D."/>
            <person name="Lalanne C."/>
            <person name="Gautier V."/>
            <person name="Ament-Velasquez S.L."/>
            <person name="Kruys A."/>
            <person name="Hutchinson M.I."/>
            <person name="Powell A.J."/>
            <person name="Barry K."/>
            <person name="Miller A.N."/>
            <person name="Grigoriev I.V."/>
            <person name="Debuchy R."/>
            <person name="Gladieux P."/>
            <person name="Thoren M.H."/>
            <person name="Johannesson H."/>
        </authorList>
    </citation>
    <scope>NUCLEOTIDE SEQUENCE</scope>
    <source>
        <strain evidence="2">CBS 540.89</strain>
    </source>
</reference>
<comment type="caution">
    <text evidence="2">The sequence shown here is derived from an EMBL/GenBank/DDBJ whole genome shotgun (WGS) entry which is preliminary data.</text>
</comment>
<feature type="transmembrane region" description="Helical" evidence="1">
    <location>
        <begin position="53"/>
        <end position="76"/>
    </location>
</feature>
<evidence type="ECO:0000313" key="3">
    <source>
        <dbReference type="Proteomes" id="UP001172159"/>
    </source>
</evidence>
<keyword evidence="1" id="KW-0472">Membrane</keyword>
<keyword evidence="3" id="KW-1185">Reference proteome</keyword>
<name>A0AA40BSV6_9PEZI</name>
<organism evidence="2 3">
    <name type="scientific">Apiosordaria backusii</name>
    <dbReference type="NCBI Taxonomy" id="314023"/>
    <lineage>
        <taxon>Eukaryota</taxon>
        <taxon>Fungi</taxon>
        <taxon>Dikarya</taxon>
        <taxon>Ascomycota</taxon>
        <taxon>Pezizomycotina</taxon>
        <taxon>Sordariomycetes</taxon>
        <taxon>Sordariomycetidae</taxon>
        <taxon>Sordariales</taxon>
        <taxon>Lasiosphaeriaceae</taxon>
        <taxon>Apiosordaria</taxon>
    </lineage>
</organism>
<keyword evidence="1" id="KW-0812">Transmembrane</keyword>
<accession>A0AA40BSV6</accession>
<protein>
    <submittedName>
        <fullName evidence="2">Uncharacterized protein</fullName>
    </submittedName>
</protein>
<dbReference type="AlphaFoldDB" id="A0AA40BSV6"/>
<proteinExistence type="predicted"/>
<evidence type="ECO:0000256" key="1">
    <source>
        <dbReference type="SAM" id="Phobius"/>
    </source>
</evidence>
<keyword evidence="1" id="KW-1133">Transmembrane helix</keyword>
<dbReference type="Proteomes" id="UP001172159">
    <property type="component" value="Unassembled WGS sequence"/>
</dbReference>
<dbReference type="EMBL" id="JAUKTV010000004">
    <property type="protein sequence ID" value="KAK0739750.1"/>
    <property type="molecule type" value="Genomic_DNA"/>
</dbReference>
<evidence type="ECO:0000313" key="2">
    <source>
        <dbReference type="EMBL" id="KAK0739750.1"/>
    </source>
</evidence>
<sequence length="105" mass="12436">MSVWFNVNIIIFLFTALVHWDGSLGLRRHPCAVWEQECIRSHSLQHSEGGRNAVHSFFTLFIFVILLNTEVCQLPWRSAPTRTKRARRYRQAFIHTERGRRKEVT</sequence>
<gene>
    <name evidence="2" type="ORF">B0T21DRAFT_147296</name>
</gene>